<evidence type="ECO:0000313" key="2">
    <source>
        <dbReference type="EMBL" id="GAA3801522.1"/>
    </source>
</evidence>
<evidence type="ECO:0000256" key="1">
    <source>
        <dbReference type="SAM" id="SignalP"/>
    </source>
</evidence>
<organism evidence="2 3">
    <name type="scientific">Nocardioides panacisoli</name>
    <dbReference type="NCBI Taxonomy" id="627624"/>
    <lineage>
        <taxon>Bacteria</taxon>
        <taxon>Bacillati</taxon>
        <taxon>Actinomycetota</taxon>
        <taxon>Actinomycetes</taxon>
        <taxon>Propionibacteriales</taxon>
        <taxon>Nocardioidaceae</taxon>
        <taxon>Nocardioides</taxon>
    </lineage>
</organism>
<dbReference type="PIRSF" id="PIRSF029171">
    <property type="entry name" value="Esterase_LipA"/>
    <property type="match status" value="1"/>
</dbReference>
<accession>A0ABP7HRV7</accession>
<keyword evidence="1" id="KW-0732">Signal</keyword>
<reference evidence="3" key="1">
    <citation type="journal article" date="2019" name="Int. J. Syst. Evol. Microbiol.">
        <title>The Global Catalogue of Microorganisms (GCM) 10K type strain sequencing project: providing services to taxonomists for standard genome sequencing and annotation.</title>
        <authorList>
            <consortium name="The Broad Institute Genomics Platform"/>
            <consortium name="The Broad Institute Genome Sequencing Center for Infectious Disease"/>
            <person name="Wu L."/>
            <person name="Ma J."/>
        </authorList>
    </citation>
    <scope>NUCLEOTIDE SEQUENCE [LARGE SCALE GENOMIC DNA]</scope>
    <source>
        <strain evidence="3">JCM 16953</strain>
    </source>
</reference>
<dbReference type="Gene3D" id="3.40.50.1820">
    <property type="entry name" value="alpha/beta hydrolase"/>
    <property type="match status" value="1"/>
</dbReference>
<protein>
    <submittedName>
        <fullName evidence="2">Lipase family protein</fullName>
    </submittedName>
</protein>
<dbReference type="EMBL" id="BAABAH010000001">
    <property type="protein sequence ID" value="GAA3801522.1"/>
    <property type="molecule type" value="Genomic_DNA"/>
</dbReference>
<dbReference type="Proteomes" id="UP001501821">
    <property type="component" value="Unassembled WGS sequence"/>
</dbReference>
<dbReference type="RefSeq" id="WP_344771751.1">
    <property type="nucleotide sequence ID" value="NZ_BAABAH010000001.1"/>
</dbReference>
<dbReference type="SUPFAM" id="SSF53474">
    <property type="entry name" value="alpha/beta-Hydrolases"/>
    <property type="match status" value="1"/>
</dbReference>
<dbReference type="PANTHER" id="PTHR34853:SF1">
    <property type="entry name" value="LIPASE 5"/>
    <property type="match status" value="1"/>
</dbReference>
<dbReference type="InterPro" id="IPR029058">
    <property type="entry name" value="AB_hydrolase_fold"/>
</dbReference>
<feature type="signal peptide" evidence="1">
    <location>
        <begin position="1"/>
        <end position="24"/>
    </location>
</feature>
<dbReference type="Pfam" id="PF03583">
    <property type="entry name" value="LIP"/>
    <property type="match status" value="1"/>
</dbReference>
<gene>
    <name evidence="2" type="ORF">GCM10022242_00530</name>
</gene>
<evidence type="ECO:0000313" key="3">
    <source>
        <dbReference type="Proteomes" id="UP001501821"/>
    </source>
</evidence>
<name>A0ABP7HRV7_9ACTN</name>
<keyword evidence="3" id="KW-1185">Reference proteome</keyword>
<feature type="chain" id="PRO_5046732746" evidence="1">
    <location>
        <begin position="25"/>
        <end position="411"/>
    </location>
</feature>
<dbReference type="PANTHER" id="PTHR34853">
    <property type="match status" value="1"/>
</dbReference>
<sequence length="411" mass="42774">MRRLAPAIALLACLALLPGTASVAAVRTPVPEHDPFYVVPSDIASYADGQVVASRTIAPKAFDIPLPAQGWQLKYRTEDRAGAPTATVTTLLVPNKPWPGPGPRPLVSYQTAEDGVAGKCAPSYAFNAGPVAAASNSYPELSLIALALGRGWAVSVPDYEGPDSEFLVAAVEAKGVLDGIRAARSFAPAGVAPDAPVGVWGYSGGALASLDAAQYQPTYAPDVPLTALALGGVVADIRASIEAFSGSAFGGAIPMGINGFLRGYPDLDLMQYLNASGRRKVLATAGDCIHNAVLRYPFLRIQQIEATPGALDRAPVAAMLRENSPLYVDRIPQVPIYHYHAKLDELAPIGPARAVMRRFCSQGVVVQNVEDLLGEHLSEAGSGAPGALRFLADRFAGVAPTNDCASIPGGS</sequence>
<comment type="caution">
    <text evidence="2">The sequence shown here is derived from an EMBL/GenBank/DDBJ whole genome shotgun (WGS) entry which is preliminary data.</text>
</comment>
<dbReference type="InterPro" id="IPR005152">
    <property type="entry name" value="Lipase_secreted"/>
</dbReference>
<proteinExistence type="predicted"/>
<dbReference type="Gene3D" id="1.10.260.130">
    <property type="match status" value="1"/>
</dbReference>